<dbReference type="STRING" id="133381.A0A2T9Z9X9"/>
<feature type="compositionally biased region" description="Polar residues" evidence="1">
    <location>
        <begin position="1812"/>
        <end position="1831"/>
    </location>
</feature>
<feature type="compositionally biased region" description="Polar residues" evidence="1">
    <location>
        <begin position="905"/>
        <end position="922"/>
    </location>
</feature>
<feature type="region of interest" description="Disordered" evidence="1">
    <location>
        <begin position="346"/>
        <end position="378"/>
    </location>
</feature>
<accession>A0A2T9Z9X9</accession>
<sequence length="3023" mass="340141">MHPLPETNVVQISTKWENVAFVKILCSVRKLDSETLKKSHIFFELSLKNNLFICFFTNISATTPSILLQNSSFNYCDSPSIVFYIFYHNPTELNTVTRVLESIPFSNYSSENGTLTWKSCISSSNPAPSSTLSPSFISNFESFTQPCSESYGHTPFNFFQNFSHSKDDNFFVTQIDLLPNPDGIAIIFSINYQENIYYPLSAYYSQFTKDSSVTITANLAPCNIPAKLSPLSFLNHNSKEKKTSLGSFAGFKPDDSIETCPQYVFLTLPNSNLLIQYPSDMIFLHHSQIAFLPRKSKISSISSTQQNSSPKKHRSLKDDNHLKNIFSSFEKMSNLDSILLNLYKPEPHTQGNSAKTSPKSNPSSDLNAPVESNPHILENPKSELANSKLLDDLNSLSPLLGDYLPWEKALSIQDNYSFDSVSTTSQIKHNLVLTDLISDEYSFSDENKNDTFQNSEIKTVSTNQKKRKQNNSSFNDIELSDHNPFVFPSNQDKLQSNNIPKPKKLKNLVSPSQRTDLVLDQLNSKKSISDNSNSISFSPFSTLDSPTKLPKNDNLNSSEVPNFLDVKTNPFFRSSRNLETNALLSSPKSSNRADSQFSFFSESPVKDNSLDSKPNLSVNIGLDYQDQSPLIRRDSLDLESPPLKSTSPSELGSLEFNVKDSDFNFFDDFSFSKNDDLSISPLKGLTSFISNFDSGSKFEPSFSKNEKHHSEKKAPSSSLTNQTSNANDCLNLNFDINASQSLGVYDYHNETNFFSLSPSQLNKSPLSPSLYHLTSTDSNNASFNEDALFDDFIVVDPEIEITDPKKPISESTSKVQYNAGLLNNGNFDSQGFVESVARDQKSLNKYSNENKASLDFEKDGSELAKYNNESQKSILGMLPKDGDLLSEKEDGTINSLSEVNGIQLQNNSDSANVPSSKQNSQLPDKPSNLLMTSAKDSSDIPNLENIDSRLVSNPSASEKGENCLSFNDNKCPKTSEKTYSTNPSNSQIPKHFTNSSKPLEKDSGNREIIKVKDEIYSLDNYFKNIKDLRTLSLPMNYHFIPAKNDPGYTYINQTNNLKSFIPDHFYLNYDFECLTEKEDTGIQPENLFYKPKFVVKSLIGTSDVKDNNSNEKLNILDLRGRMKSGTRPSLKENIFSCTNSANINKPSSSRKEDNCCNDFSNIESVNLSKKASYSNKLELSALPSWKMTSMNNYSYILAKNKILYYTRLNSKFNRFDYEYWARNQQSSIAYQKNFHGLLKFDKSSFSREDYATSKKNPTALLRYKHIKPSRFSTEHAYKNEMAEPPSNENLETSKCKKDCACVDIPNESESEPEFLSFPEIRLFLYEAQLVVNTKLVSGENGFFDQSHSNQIWSFVVAKINSQNSASAQLNEDSKTKIESTNEPALFLNTDQYTGLCDLDKQISTTKTISNPNLDSPDSFTLSKILSNLELSNQSDIILNISKYFAQSSLYSGQFLDRILPSAQFFEDSNLYHKNLHSQDLFETIQCFNSLILGCIFKDNLFTSHSKNGEFSLNLCDVSNINEFAKLSFPQTQGAESNSVLLKESKTNLGWRKQKKESIYDGKQLSFDAMNDPPELVSFSKIVVGIRKSSLNHFTMNEYSADFHKNHLFFKDNSLGNYQSCYEKKSNIDLLISRLESQQAALLPKSVQSAYQFLLSTLTDLPGELSDKSQNAEPNYLSLPETYPKKSKDACILCNFGFLESEFVNEVLGSSPYKSLSSIISKDLYVSDQIIHENHLDILSEDNTPVDNLANLSEKVNSRSNKLLKSPLNDLYLNKTGPELKDYTPNDSGPNVLNNEIDSQILDAVIHAKSENSEPNTFNEPDNSSSYSGFSSVDQVADPTENIDDNANSSFSHHSSISNISEKNKPTKIPRVETDVYIENTPDSIISNEKDENGSPILEESQEIYSEIDPDDSDEICCLKDIYLNTKKTELLCVETDVFNYWEELPITPINGRKSILLCGICDINFVEPFGDFLSSVCSIYNSYYLGKCRALPVQVLFLFYYQSILLSEKNLNCRFCSSTSNELCNIKNNGLSSISFFKLFGGNDDADFNFNSNFAAISNNLLEKDIFSVGTAIGLMVSDIVAAIYLNALETDPEYGFLVSSFKASRSQKVARKIISCLYFGTISNASSQTIVICVAKMMDPELDKRNMLYFGILNDIIQSTYLKSWNHSRLSNYFPRINVVIDCSYSQNSFDKATANSFGASGTSNHESSVFEKNQLALLSRPFVSSCISSCWSLYMRIPSNYSNDFSRKLVLNTHLKLDPLNLTQALEAKPLNHSWFELPFAISLPNKFPSFRELELQLLPRLKAKSNLEFGFKSNTQLQSHNQKRVSSLNFRNSSQKEFAQSSKFEISDFSLFQHSMLLNGSLEEMKTKMHFSGEGILSLQSKRLISTLSLLHSPGVLESPSPSSKVSFESLSSIQPTIDSLASVFKSLSPSLSMSIVEYIEHINNQQLVAETTLLQTLHIYYKVFETFNKPLKKRLGFVSVCWCNESGTFIDHEMYLNSECQENMDAKCTSLPLSKNTLENIVARTLEIQISISQLNPQSSVLPLNLMVSRVDGASEFEIGNWKGILNAASFLTSTIYKSKMNISELKKVIEKVGYDNTSKNYDSLFYNNDVYSSFDQLPNPTCPVFFSEAHFFGIHLDSGISSMVRPNVIGNNIQIAFKKDEFKRDNCDGSNFRYSAQVFCKDEKNKKPCSLGVTVCDYPTPLVYYNQTCTFPDSLQANLINSLKRSLMPADPSSSFSYSHAPISFNDTCSLCFGYLSLNYGLGKEETTLAIKSETSIRKDMNQVTPSLNVSKKGLDLKDYKELRLDENMKIAQTGQDTLLQTRSNLQQESSNCIISADAQKLSFRQTTILRADYYGFLRCLSEKDNFDSEQGMLPDNENLYNLKNSFNQSSEYSTSYLNEMLPPNSLEKTTGSVSKLSINGIFLKAYLKQLSKLSIAHNIVSNLMGQTSCRRYENEFLDSKLSKLNESLYEFDVPFDNISNDFIKETEKSSDLLGAKCYSESVLPLPVYIVSRMSEAI</sequence>
<feature type="region of interest" description="Disordered" evidence="1">
    <location>
        <begin position="536"/>
        <end position="561"/>
    </location>
</feature>
<dbReference type="Proteomes" id="UP000245609">
    <property type="component" value="Unassembled WGS sequence"/>
</dbReference>
<feature type="compositionally biased region" description="Polar residues" evidence="1">
    <location>
        <begin position="977"/>
        <end position="997"/>
    </location>
</feature>
<evidence type="ECO:0000313" key="2">
    <source>
        <dbReference type="EMBL" id="PVV01391.1"/>
    </source>
</evidence>
<feature type="compositionally biased region" description="Basic and acidic residues" evidence="1">
    <location>
        <begin position="704"/>
        <end position="714"/>
    </location>
</feature>
<proteinExistence type="predicted"/>
<evidence type="ECO:0000313" key="3">
    <source>
        <dbReference type="Proteomes" id="UP000245609"/>
    </source>
</evidence>
<gene>
    <name evidence="2" type="ORF">BB560_004190</name>
</gene>
<feature type="non-terminal residue" evidence="2">
    <location>
        <position position="3023"/>
    </location>
</feature>
<organism evidence="2 3">
    <name type="scientific">Smittium megazygosporum</name>
    <dbReference type="NCBI Taxonomy" id="133381"/>
    <lineage>
        <taxon>Eukaryota</taxon>
        <taxon>Fungi</taxon>
        <taxon>Fungi incertae sedis</taxon>
        <taxon>Zoopagomycota</taxon>
        <taxon>Kickxellomycotina</taxon>
        <taxon>Harpellomycetes</taxon>
        <taxon>Harpellales</taxon>
        <taxon>Legeriomycetaceae</taxon>
        <taxon>Smittium</taxon>
    </lineage>
</organism>
<feature type="region of interest" description="Disordered" evidence="1">
    <location>
        <begin position="1811"/>
        <end position="1831"/>
    </location>
</feature>
<dbReference type="OrthoDB" id="5574044at2759"/>
<protein>
    <submittedName>
        <fullName evidence="2">Uncharacterized protein</fullName>
    </submittedName>
</protein>
<dbReference type="EMBL" id="MBFS01001129">
    <property type="protein sequence ID" value="PVV01391.1"/>
    <property type="molecule type" value="Genomic_DNA"/>
</dbReference>
<keyword evidence="3" id="KW-1185">Reference proteome</keyword>
<comment type="caution">
    <text evidence="2">The sequence shown here is derived from an EMBL/GenBank/DDBJ whole genome shotgun (WGS) entry which is preliminary data.</text>
</comment>
<reference evidence="2 3" key="1">
    <citation type="journal article" date="2018" name="MBio">
        <title>Comparative Genomics Reveals the Core Gene Toolbox for the Fungus-Insect Symbiosis.</title>
        <authorList>
            <person name="Wang Y."/>
            <person name="Stata M."/>
            <person name="Wang W."/>
            <person name="Stajich J.E."/>
            <person name="White M.M."/>
            <person name="Moncalvo J.M."/>
        </authorList>
    </citation>
    <scope>NUCLEOTIDE SEQUENCE [LARGE SCALE GENOMIC DNA]</scope>
    <source>
        <strain evidence="2 3">SC-DP-2</strain>
    </source>
</reference>
<feature type="compositionally biased region" description="Polar residues" evidence="1">
    <location>
        <begin position="349"/>
        <end position="366"/>
    </location>
</feature>
<evidence type="ECO:0000256" key="1">
    <source>
        <dbReference type="SAM" id="MobiDB-lite"/>
    </source>
</evidence>
<feature type="region of interest" description="Disordered" evidence="1">
    <location>
        <begin position="905"/>
        <end position="1001"/>
    </location>
</feature>
<feature type="region of interest" description="Disordered" evidence="1">
    <location>
        <begin position="459"/>
        <end position="512"/>
    </location>
</feature>
<feature type="region of interest" description="Disordered" evidence="1">
    <location>
        <begin position="700"/>
        <end position="722"/>
    </location>
</feature>
<name>A0A2T9Z9X9_9FUNG</name>